<keyword evidence="1" id="KW-0460">Magnesium</keyword>
<evidence type="ECO:0000313" key="4">
    <source>
        <dbReference type="Proteomes" id="UP000504637"/>
    </source>
</evidence>
<evidence type="ECO:0000313" key="5">
    <source>
        <dbReference type="RefSeq" id="XP_033455017.1"/>
    </source>
</evidence>
<gene>
    <name evidence="5" type="ORF">K489DRAFT_307695</name>
</gene>
<name>A0A6J3LPX7_9PEZI</name>
<feature type="non-terminal residue" evidence="5">
    <location>
        <position position="1"/>
    </location>
</feature>
<keyword evidence="1" id="KW-0378">Hydrolase</keyword>
<dbReference type="GeneID" id="54358399"/>
<dbReference type="InterPro" id="IPR001932">
    <property type="entry name" value="PPM-type_phosphatase-like_dom"/>
</dbReference>
<protein>
    <recommendedName>
        <fullName evidence="1">Protein phosphatase</fullName>
        <ecNumber evidence="1">3.1.3.16</ecNumber>
    </recommendedName>
</protein>
<feature type="domain" description="PPM-type phosphatase" evidence="3">
    <location>
        <begin position="63"/>
        <end position="333"/>
    </location>
</feature>
<proteinExistence type="inferred from homology"/>
<comment type="similarity">
    <text evidence="1">Belongs to the PP2C family.</text>
</comment>
<sequence length="339" mass="38038">GLNTPVPDHEIVKSSSPFYFEAGYAGWAKRPSRPFPPPFFSPPSGSFSDPLSTTNRSMDRRAKVNGEMIRGVTNGDDAMLVSENLIGTNDGVGQWATRERGHAPLWSRLILHFWALAVEQDKFGGDRSPDPVRYLEESYRMTQEALSEPNEWLGTTTSSLAQLHSIDEKPLLYVTQLGDCRIIVVRQSSRQVIFTTEEQWHYFDCPRQLGTNSPDTPRENATLSEVPLHEDDVVLAMSDGVTDNLWEEDITESVLTALSQWQEEQGQSRPQQQQQKKDQEEAMRYVAQQVVLRARRIAEDPFAASPFMEKGVEEGLAIEGGKMDDISVVAAVVCRRPKG</sequence>
<comment type="catalytic activity">
    <reaction evidence="1">
        <text>O-phospho-L-threonyl-[protein] + H2O = L-threonyl-[protein] + phosphate</text>
        <dbReference type="Rhea" id="RHEA:47004"/>
        <dbReference type="Rhea" id="RHEA-COMP:11060"/>
        <dbReference type="Rhea" id="RHEA-COMP:11605"/>
        <dbReference type="ChEBI" id="CHEBI:15377"/>
        <dbReference type="ChEBI" id="CHEBI:30013"/>
        <dbReference type="ChEBI" id="CHEBI:43474"/>
        <dbReference type="ChEBI" id="CHEBI:61977"/>
        <dbReference type="EC" id="3.1.3.16"/>
    </reaction>
</comment>
<evidence type="ECO:0000259" key="3">
    <source>
        <dbReference type="PROSITE" id="PS51746"/>
    </source>
</evidence>
<dbReference type="AlphaFoldDB" id="A0A6J3LPX7"/>
<dbReference type="EC" id="3.1.3.16" evidence="1"/>
<reference evidence="5" key="1">
    <citation type="submission" date="2020-01" db="EMBL/GenBank/DDBJ databases">
        <authorList>
            <consortium name="DOE Joint Genome Institute"/>
            <person name="Haridas S."/>
            <person name="Albert R."/>
            <person name="Binder M."/>
            <person name="Bloem J."/>
            <person name="Labutti K."/>
            <person name="Salamov A."/>
            <person name="Andreopoulos B."/>
            <person name="Baker S.E."/>
            <person name="Barry K."/>
            <person name="Bills G."/>
            <person name="Bluhm B.H."/>
            <person name="Cannon C."/>
            <person name="Castanera R."/>
            <person name="Culley D.E."/>
            <person name="Daum C."/>
            <person name="Ezra D."/>
            <person name="Gonzalez J.B."/>
            <person name="Henrissat B."/>
            <person name="Kuo A."/>
            <person name="Liang C."/>
            <person name="Lipzen A."/>
            <person name="Lutzoni F."/>
            <person name="Magnuson J."/>
            <person name="Mondo S."/>
            <person name="Nolan M."/>
            <person name="Ohm R."/>
            <person name="Pangilinan J."/>
            <person name="Park H.-J."/>
            <person name="Ramirez L."/>
            <person name="Alfaro M."/>
            <person name="Sun H."/>
            <person name="Tritt A."/>
            <person name="Yoshinaga Y."/>
            <person name="Zwiers L.-H."/>
            <person name="Turgeon B.G."/>
            <person name="Goodwin S.B."/>
            <person name="Spatafora J.W."/>
            <person name="Crous P.W."/>
            <person name="Grigoriev I.V."/>
        </authorList>
    </citation>
    <scope>NUCLEOTIDE SEQUENCE</scope>
    <source>
        <strain evidence="5">CBS 342.82</strain>
    </source>
</reference>
<dbReference type="SUPFAM" id="SSF81606">
    <property type="entry name" value="PP2C-like"/>
    <property type="match status" value="1"/>
</dbReference>
<dbReference type="FunFam" id="3.60.40.10:FF:000118">
    <property type="entry name" value="Phosphatase 2C-like domain-containing protein"/>
    <property type="match status" value="1"/>
</dbReference>
<evidence type="ECO:0000256" key="1">
    <source>
        <dbReference type="RuleBase" id="RU366020"/>
    </source>
</evidence>
<dbReference type="GO" id="GO:0046872">
    <property type="term" value="F:metal ion binding"/>
    <property type="evidence" value="ECO:0007669"/>
    <property type="project" value="UniProtKB-UniRule"/>
</dbReference>
<keyword evidence="1" id="KW-0904">Protein phosphatase</keyword>
<keyword evidence="4" id="KW-1185">Reference proteome</keyword>
<comment type="cofactor">
    <cofactor evidence="1">
        <name>Mg(2+)</name>
        <dbReference type="ChEBI" id="CHEBI:18420"/>
    </cofactor>
</comment>
<dbReference type="GO" id="GO:0004722">
    <property type="term" value="F:protein serine/threonine phosphatase activity"/>
    <property type="evidence" value="ECO:0007669"/>
    <property type="project" value="UniProtKB-EC"/>
</dbReference>
<dbReference type="OrthoDB" id="25675at2759"/>
<keyword evidence="1" id="KW-0464">Manganese</keyword>
<dbReference type="Gene3D" id="3.60.40.10">
    <property type="entry name" value="PPM-type phosphatase domain"/>
    <property type="match status" value="1"/>
</dbReference>
<dbReference type="PROSITE" id="PS51746">
    <property type="entry name" value="PPM_2"/>
    <property type="match status" value="1"/>
</dbReference>
<accession>A0A6J3LPX7</accession>
<keyword evidence="1" id="KW-0479">Metal-binding</keyword>
<dbReference type="InterPro" id="IPR036457">
    <property type="entry name" value="PPM-type-like_dom_sf"/>
</dbReference>
<dbReference type="RefSeq" id="XP_033455017.1">
    <property type="nucleotide sequence ID" value="XM_033600599.1"/>
</dbReference>
<dbReference type="PANTHER" id="PTHR12320">
    <property type="entry name" value="PROTEIN PHOSPHATASE 2C"/>
    <property type="match status" value="1"/>
</dbReference>
<feature type="region of interest" description="Disordered" evidence="2">
    <location>
        <begin position="261"/>
        <end position="280"/>
    </location>
</feature>
<feature type="compositionally biased region" description="Low complexity" evidence="2">
    <location>
        <begin position="261"/>
        <end position="274"/>
    </location>
</feature>
<dbReference type="PANTHER" id="PTHR12320:SF24">
    <property type="entry name" value="PROTEIN PHOSPHATASE"/>
    <property type="match status" value="1"/>
</dbReference>
<evidence type="ECO:0000256" key="2">
    <source>
        <dbReference type="SAM" id="MobiDB-lite"/>
    </source>
</evidence>
<comment type="catalytic activity">
    <reaction evidence="1">
        <text>O-phospho-L-seryl-[protein] + H2O = L-seryl-[protein] + phosphate</text>
        <dbReference type="Rhea" id="RHEA:20629"/>
        <dbReference type="Rhea" id="RHEA-COMP:9863"/>
        <dbReference type="Rhea" id="RHEA-COMP:11604"/>
        <dbReference type="ChEBI" id="CHEBI:15377"/>
        <dbReference type="ChEBI" id="CHEBI:29999"/>
        <dbReference type="ChEBI" id="CHEBI:43474"/>
        <dbReference type="ChEBI" id="CHEBI:83421"/>
        <dbReference type="EC" id="3.1.3.16"/>
    </reaction>
</comment>
<dbReference type="Proteomes" id="UP000504637">
    <property type="component" value="Unplaced"/>
</dbReference>
<dbReference type="InterPro" id="IPR039123">
    <property type="entry name" value="PPTC7"/>
</dbReference>
<comment type="cofactor">
    <cofactor evidence="1">
        <name>Mn(2+)</name>
        <dbReference type="ChEBI" id="CHEBI:29035"/>
    </cofactor>
</comment>
<organism evidence="5">
    <name type="scientific">Dissoconium aciculare CBS 342.82</name>
    <dbReference type="NCBI Taxonomy" id="1314786"/>
    <lineage>
        <taxon>Eukaryota</taxon>
        <taxon>Fungi</taxon>
        <taxon>Dikarya</taxon>
        <taxon>Ascomycota</taxon>
        <taxon>Pezizomycotina</taxon>
        <taxon>Dothideomycetes</taxon>
        <taxon>Dothideomycetidae</taxon>
        <taxon>Mycosphaerellales</taxon>
        <taxon>Dissoconiaceae</taxon>
        <taxon>Dissoconium</taxon>
    </lineage>
</organism>
<reference evidence="5" key="3">
    <citation type="submission" date="2025-08" db="UniProtKB">
        <authorList>
            <consortium name="RefSeq"/>
        </authorList>
    </citation>
    <scope>IDENTIFICATION</scope>
    <source>
        <strain evidence="5">CBS 342.82</strain>
    </source>
</reference>
<reference evidence="5" key="2">
    <citation type="submission" date="2020-04" db="EMBL/GenBank/DDBJ databases">
        <authorList>
            <consortium name="NCBI Genome Project"/>
        </authorList>
    </citation>
    <scope>NUCLEOTIDE SEQUENCE</scope>
    <source>
        <strain evidence="5">CBS 342.82</strain>
    </source>
</reference>